<dbReference type="EMBL" id="ATMT01000054">
    <property type="protein sequence ID" value="EPY06535.1"/>
    <property type="molecule type" value="Genomic_DNA"/>
</dbReference>
<organism evidence="1 2">
    <name type="scientific">Paenibacillus alvei TS-15</name>
    <dbReference type="NCBI Taxonomy" id="1117108"/>
    <lineage>
        <taxon>Bacteria</taxon>
        <taxon>Bacillati</taxon>
        <taxon>Bacillota</taxon>
        <taxon>Bacilli</taxon>
        <taxon>Bacillales</taxon>
        <taxon>Paenibacillaceae</taxon>
        <taxon>Paenibacillus</taxon>
    </lineage>
</organism>
<comment type="caution">
    <text evidence="1">The sequence shown here is derived from an EMBL/GenBank/DDBJ whole genome shotgun (WGS) entry which is preliminary data.</text>
</comment>
<dbReference type="eggNOG" id="COG1793">
    <property type="taxonomic scope" value="Bacteria"/>
</dbReference>
<gene>
    <name evidence="1" type="ORF">PAALTS15_15346</name>
</gene>
<dbReference type="Proteomes" id="UP000015344">
    <property type="component" value="Unassembled WGS sequence"/>
</dbReference>
<sequence>MRPAGIIELGVKPIHKKAFYGVKDSIVTNEDKNNVYSQPVLRAKVKTRNWTKAGLLRSPVFVEFAV</sequence>
<dbReference type="PATRIC" id="fig|1117108.3.peg.3188"/>
<evidence type="ECO:0000313" key="1">
    <source>
        <dbReference type="EMBL" id="EPY06535.1"/>
    </source>
</evidence>
<name>S9U7P5_PAEAL</name>
<keyword evidence="1" id="KW-0436">Ligase</keyword>
<dbReference type="AlphaFoldDB" id="S9U7P5"/>
<reference evidence="1 2" key="1">
    <citation type="submission" date="2013-05" db="EMBL/GenBank/DDBJ databases">
        <authorList>
            <person name="Strain E.A."/>
            <person name="Brown E."/>
            <person name="Allard M.W."/>
            <person name="Luo Y.L."/>
        </authorList>
    </citation>
    <scope>NUCLEOTIDE SEQUENCE [LARGE SCALE GENOMIC DNA]</scope>
    <source>
        <strain evidence="1 2">TS-15</strain>
    </source>
</reference>
<accession>S9U7P5</accession>
<evidence type="ECO:0000313" key="2">
    <source>
        <dbReference type="Proteomes" id="UP000015344"/>
    </source>
</evidence>
<protein>
    <submittedName>
        <fullName evidence="1">ATP dependent DNA ligase</fullName>
    </submittedName>
</protein>
<proteinExistence type="predicted"/>
<dbReference type="GO" id="GO:0016874">
    <property type="term" value="F:ligase activity"/>
    <property type="evidence" value="ECO:0007669"/>
    <property type="project" value="UniProtKB-KW"/>
</dbReference>